<feature type="site" description="Transition state stabilizer" evidence="9">
    <location>
        <position position="152"/>
    </location>
</feature>
<dbReference type="UniPathway" id="UPA00958"/>
<keyword evidence="10" id="KW-1003">Cell membrane</keyword>
<dbReference type="InterPro" id="IPR038107">
    <property type="entry name" value="Glycos_transf_N_sf"/>
</dbReference>
<reference evidence="12 13" key="1">
    <citation type="journal article" date="2009" name="J. Bacteriol.">
        <title>Genome sequences of three Agrobacterium biovars help elucidate the evolution of multichromosome genomes in bacteria.</title>
        <authorList>
            <person name="Slater S.C."/>
            <person name="Goldman B.S."/>
            <person name="Goodner B."/>
            <person name="Setubal J.C."/>
            <person name="Farrand S.K."/>
            <person name="Nester E.W."/>
            <person name="Burr T.J."/>
            <person name="Banta L."/>
            <person name="Dickerman A.W."/>
            <person name="Paulsen I."/>
            <person name="Otten L."/>
            <person name="Suen G."/>
            <person name="Welch R."/>
            <person name="Almeida N.F."/>
            <person name="Arnold F."/>
            <person name="Burton O.T."/>
            <person name="Du Z."/>
            <person name="Ewing A."/>
            <person name="Godsy E."/>
            <person name="Heisel S."/>
            <person name="Houmiel K.L."/>
            <person name="Jhaveri J."/>
            <person name="Lu J."/>
            <person name="Miller N.M."/>
            <person name="Norton S."/>
            <person name="Chen Q."/>
            <person name="Phoolcharoen W."/>
            <person name="Ohlin V."/>
            <person name="Ondrusek D."/>
            <person name="Pride N."/>
            <person name="Stricklin S.L."/>
            <person name="Sun J."/>
            <person name="Wheeler C."/>
            <person name="Wilson L."/>
            <person name="Zhu H."/>
            <person name="Wood D.W."/>
        </authorList>
    </citation>
    <scope>NUCLEOTIDE SEQUENCE [LARGE SCALE GENOMIC DNA]</scope>
    <source>
        <strain evidence="13">K84 / ATCC BAA-868</strain>
    </source>
</reference>
<keyword evidence="10" id="KW-0448">Lipopolysaccharide biosynthesis</keyword>
<keyword evidence="10" id="KW-0472">Membrane</keyword>
<evidence type="ECO:0000256" key="1">
    <source>
        <dbReference type="ARBA" id="ARBA00003394"/>
    </source>
</evidence>
<feature type="domain" description="3-deoxy-D-manno-octulosonic-acid transferase N-terminal" evidence="11">
    <location>
        <begin position="59"/>
        <end position="230"/>
    </location>
</feature>
<dbReference type="eggNOG" id="COG1519">
    <property type="taxonomic scope" value="Bacteria"/>
</dbReference>
<dbReference type="AlphaFoldDB" id="B9JA07"/>
<dbReference type="InterPro" id="IPR007507">
    <property type="entry name" value="Glycos_transf_N"/>
</dbReference>
<proteinExistence type="inferred from homology"/>
<dbReference type="HOGENOM" id="CLU_036146_1_1_5"/>
<evidence type="ECO:0000256" key="10">
    <source>
        <dbReference type="RuleBase" id="RU365103"/>
    </source>
</evidence>
<evidence type="ECO:0000256" key="5">
    <source>
        <dbReference type="ARBA" id="ARBA00022679"/>
    </source>
</evidence>
<feature type="site" description="Transition state stabilizer" evidence="9">
    <location>
        <position position="228"/>
    </location>
</feature>
<evidence type="ECO:0000256" key="4">
    <source>
        <dbReference type="ARBA" id="ARBA00019077"/>
    </source>
</evidence>
<dbReference type="EC" id="2.4.99.12" evidence="3 10"/>
<comment type="pathway">
    <text evidence="2 10">Bacterial outer membrane biogenesis; LPS core biosynthesis.</text>
</comment>
<dbReference type="FunFam" id="3.40.50.11720:FF:000001">
    <property type="entry name" value="3-deoxy-D-manno-octulosonic acid transferase"/>
    <property type="match status" value="1"/>
</dbReference>
<dbReference type="InterPro" id="IPR039901">
    <property type="entry name" value="Kdotransferase"/>
</dbReference>
<protein>
    <recommendedName>
        <fullName evidence="4 10">3-deoxy-D-manno-octulosonic acid transferase</fullName>
        <shortName evidence="10">Kdo transferase</shortName>
        <ecNumber evidence="3 10">2.4.99.12</ecNumber>
    </recommendedName>
    <alternativeName>
        <fullName evidence="6 10">Lipid IV(A) 3-deoxy-D-manno-octulosonic acid transferase</fullName>
    </alternativeName>
</protein>
<dbReference type="Gene3D" id="3.40.50.2000">
    <property type="entry name" value="Glycogen Phosphorylase B"/>
    <property type="match status" value="1"/>
</dbReference>
<dbReference type="KEGG" id="ara:Arad_1090"/>
<gene>
    <name evidence="12" type="primary">kdtA</name>
    <name evidence="12" type="ordered locus">Arad_1090</name>
</gene>
<evidence type="ECO:0000313" key="12">
    <source>
        <dbReference type="EMBL" id="ACM25625.1"/>
    </source>
</evidence>
<evidence type="ECO:0000313" key="13">
    <source>
        <dbReference type="Proteomes" id="UP000001600"/>
    </source>
</evidence>
<dbReference type="Pfam" id="PF04413">
    <property type="entry name" value="Glycos_transf_N"/>
    <property type="match status" value="1"/>
</dbReference>
<organism evidence="12 13">
    <name type="scientific">Rhizobium rhizogenes (strain K84 / ATCC BAA-868)</name>
    <name type="common">Agrobacterium radiobacter</name>
    <dbReference type="NCBI Taxonomy" id="311403"/>
    <lineage>
        <taxon>Bacteria</taxon>
        <taxon>Pseudomonadati</taxon>
        <taxon>Pseudomonadota</taxon>
        <taxon>Alphaproteobacteria</taxon>
        <taxon>Hyphomicrobiales</taxon>
        <taxon>Rhizobiaceae</taxon>
        <taxon>Rhizobium/Agrobacterium group</taxon>
        <taxon>Rhizobium</taxon>
    </lineage>
</organism>
<dbReference type="NCBIfam" id="NF004387">
    <property type="entry name" value="PRK05749.1-3"/>
    <property type="match status" value="1"/>
</dbReference>
<name>B9JA07_RHIR8</name>
<comment type="subcellular location">
    <subcellularLocation>
        <location evidence="10">Cell membrane</location>
    </subcellularLocation>
</comment>
<evidence type="ECO:0000256" key="3">
    <source>
        <dbReference type="ARBA" id="ARBA00012621"/>
    </source>
</evidence>
<evidence type="ECO:0000256" key="2">
    <source>
        <dbReference type="ARBA" id="ARBA00004713"/>
    </source>
</evidence>
<keyword evidence="5 10" id="KW-0808">Transferase</keyword>
<comment type="similarity">
    <text evidence="10">Belongs to the glycosyltransferase group 1 family.</text>
</comment>
<evidence type="ECO:0000256" key="9">
    <source>
        <dbReference type="PIRSR" id="PIRSR639901-2"/>
    </source>
</evidence>
<dbReference type="PANTHER" id="PTHR42755:SF1">
    <property type="entry name" value="3-DEOXY-D-MANNO-OCTULOSONIC ACID TRANSFERASE, MITOCHONDRIAL-RELATED"/>
    <property type="match status" value="1"/>
</dbReference>
<accession>B9JA07</accession>
<sequence>MGFGIDDDQLGSEAVEMSSLRARLALGAYRFGGIAIYPLIGPYLAFRAAKGKEDSSRRLERSGYASANRPQGPLVWFHAASVGETSAVVPLIREIRRRDIHVILTTGTMTSAKVTKERLGDEVIHQYVPLDLKPAVSRFLEYWQPDCAIFAESEIWPATVLELERRRIPQILVNARMSDRSFARWSGHPSLSEALFEKLALVVAQSDLDAERFRDLGALQVIKSGNLKVDTDAPPYDAPTLARYMKQIGSRKTWAAVSTFEGEENAAAVVHKTLTEHDGQLTIIVPRHPERCDAIEAMLVEQGLKVARRTRNDVLSPDVDVFLGDTIGEMGLYLRLTDVAFMGKSLLNEGGQNPLEPAMLGCAILTGGHVQNFRDAYQLLARRGSARMVRDTEMLARGVHYLLTNDAARRGMIDAGFIAVHEMRGALAATIKGLEPYINPLTVKARLMPKTMAQG</sequence>
<dbReference type="GO" id="GO:0043842">
    <property type="term" value="F:Kdo transferase activity"/>
    <property type="evidence" value="ECO:0007669"/>
    <property type="project" value="UniProtKB-EC"/>
</dbReference>
<evidence type="ECO:0000256" key="8">
    <source>
        <dbReference type="PIRSR" id="PIRSR639901-1"/>
    </source>
</evidence>
<comment type="function">
    <text evidence="1 10">Involved in lipopolysaccharide (LPS) biosynthesis. Catalyzes the transfer of 3-deoxy-D-manno-octulosonate (Kdo) residue(s) from CMP-Kdo to lipid IV(A), the tetraacyldisaccharide-1,4'-bisphosphate precursor of lipid A.</text>
</comment>
<dbReference type="Gene3D" id="3.40.50.11720">
    <property type="entry name" value="3-Deoxy-D-manno-octulosonic-acid transferase, N-terminal domain"/>
    <property type="match status" value="1"/>
</dbReference>
<dbReference type="GO" id="GO:0005886">
    <property type="term" value="C:plasma membrane"/>
    <property type="evidence" value="ECO:0007669"/>
    <property type="project" value="UniProtKB-SubCell"/>
</dbReference>
<feature type="active site" description="Proton acceptor" evidence="8">
    <location>
        <position position="84"/>
    </location>
</feature>
<dbReference type="GO" id="GO:0009245">
    <property type="term" value="P:lipid A biosynthetic process"/>
    <property type="evidence" value="ECO:0007669"/>
    <property type="project" value="TreeGrafter"/>
</dbReference>
<evidence type="ECO:0000256" key="7">
    <source>
        <dbReference type="ARBA" id="ARBA00049183"/>
    </source>
</evidence>
<dbReference type="SUPFAM" id="SSF53756">
    <property type="entry name" value="UDP-Glycosyltransferase/glycogen phosphorylase"/>
    <property type="match status" value="1"/>
</dbReference>
<comment type="catalytic activity">
    <reaction evidence="7 10">
        <text>lipid IVA (E. coli) + CMP-3-deoxy-beta-D-manno-octulosonate = alpha-Kdo-(2-&gt;6)-lipid IVA (E. coli) + CMP + H(+)</text>
        <dbReference type="Rhea" id="RHEA:28066"/>
        <dbReference type="ChEBI" id="CHEBI:15378"/>
        <dbReference type="ChEBI" id="CHEBI:58603"/>
        <dbReference type="ChEBI" id="CHEBI:60364"/>
        <dbReference type="ChEBI" id="CHEBI:60377"/>
        <dbReference type="ChEBI" id="CHEBI:85987"/>
        <dbReference type="EC" id="2.4.99.12"/>
    </reaction>
</comment>
<dbReference type="CAZy" id="GT30">
    <property type="family name" value="Glycosyltransferase Family 30"/>
</dbReference>
<evidence type="ECO:0000259" key="11">
    <source>
        <dbReference type="Pfam" id="PF04413"/>
    </source>
</evidence>
<evidence type="ECO:0000256" key="6">
    <source>
        <dbReference type="ARBA" id="ARBA00031445"/>
    </source>
</evidence>
<dbReference type="STRING" id="311403.Arad_1090"/>
<dbReference type="GO" id="GO:0009244">
    <property type="term" value="P:lipopolysaccharide core region biosynthetic process"/>
    <property type="evidence" value="ECO:0007669"/>
    <property type="project" value="UniProtKB-UniRule"/>
</dbReference>
<dbReference type="Proteomes" id="UP000001600">
    <property type="component" value="Chromosome 1"/>
</dbReference>
<dbReference type="PANTHER" id="PTHR42755">
    <property type="entry name" value="3-DEOXY-MANNO-OCTULOSONATE CYTIDYLYLTRANSFERASE"/>
    <property type="match status" value="1"/>
</dbReference>
<dbReference type="EMBL" id="CP000628">
    <property type="protein sequence ID" value="ACM25625.1"/>
    <property type="molecule type" value="Genomic_DNA"/>
</dbReference>